<keyword evidence="3" id="KW-1185">Reference proteome</keyword>
<feature type="domain" description="M23ase beta-sheet core" evidence="1">
    <location>
        <begin position="201"/>
        <end position="295"/>
    </location>
</feature>
<dbReference type="STRING" id="1121013.GCA_000426365_01144"/>
<comment type="caution">
    <text evidence="2">The sequence shown here is derived from an EMBL/GenBank/DDBJ whole genome shotgun (WGS) entry which is preliminary data.</text>
</comment>
<dbReference type="Proteomes" id="UP000029391">
    <property type="component" value="Unassembled WGS sequence"/>
</dbReference>
<dbReference type="Pfam" id="PF01551">
    <property type="entry name" value="Peptidase_M23"/>
    <property type="match status" value="1"/>
</dbReference>
<organism evidence="2 3">
    <name type="scientific">Arenimonas composti TR7-09 = DSM 18010</name>
    <dbReference type="NCBI Taxonomy" id="1121013"/>
    <lineage>
        <taxon>Bacteria</taxon>
        <taxon>Pseudomonadati</taxon>
        <taxon>Pseudomonadota</taxon>
        <taxon>Gammaproteobacteria</taxon>
        <taxon>Lysobacterales</taxon>
        <taxon>Lysobacteraceae</taxon>
        <taxon>Arenimonas</taxon>
    </lineage>
</organism>
<accession>A0A091C3N7</accession>
<evidence type="ECO:0000313" key="2">
    <source>
        <dbReference type="EMBL" id="KFN51275.1"/>
    </source>
</evidence>
<evidence type="ECO:0000259" key="1">
    <source>
        <dbReference type="Pfam" id="PF01551"/>
    </source>
</evidence>
<protein>
    <recommendedName>
        <fullName evidence="1">M23ase beta-sheet core domain-containing protein</fullName>
    </recommendedName>
</protein>
<name>A0A091C3N7_9GAMM</name>
<dbReference type="OrthoDB" id="9815245at2"/>
<gene>
    <name evidence="2" type="ORF">P873_03140</name>
</gene>
<dbReference type="InterPro" id="IPR011055">
    <property type="entry name" value="Dup_hybrid_motif"/>
</dbReference>
<dbReference type="CDD" id="cd12797">
    <property type="entry name" value="M23_peptidase"/>
    <property type="match status" value="1"/>
</dbReference>
<dbReference type="SUPFAM" id="SSF51261">
    <property type="entry name" value="Duplicated hybrid motif"/>
    <property type="match status" value="1"/>
</dbReference>
<dbReference type="PANTHER" id="PTHR21666">
    <property type="entry name" value="PEPTIDASE-RELATED"/>
    <property type="match status" value="1"/>
</dbReference>
<dbReference type="InterPro" id="IPR016047">
    <property type="entry name" value="M23ase_b-sheet_dom"/>
</dbReference>
<dbReference type="FunFam" id="2.70.70.10:FF:000006">
    <property type="entry name" value="M23 family peptidase"/>
    <property type="match status" value="1"/>
</dbReference>
<dbReference type="GO" id="GO:0004222">
    <property type="term" value="F:metalloendopeptidase activity"/>
    <property type="evidence" value="ECO:0007669"/>
    <property type="project" value="TreeGrafter"/>
</dbReference>
<reference evidence="2 3" key="1">
    <citation type="submission" date="2013-09" db="EMBL/GenBank/DDBJ databases">
        <title>Genome sequencing of Arenimonas composti.</title>
        <authorList>
            <person name="Chen F."/>
            <person name="Wang G."/>
        </authorList>
    </citation>
    <scope>NUCLEOTIDE SEQUENCE [LARGE SCALE GENOMIC DNA]</scope>
    <source>
        <strain evidence="2 3">TR7-09</strain>
    </source>
</reference>
<proteinExistence type="predicted"/>
<dbReference type="AlphaFoldDB" id="A0A091C3N7"/>
<dbReference type="eggNOG" id="COG0739">
    <property type="taxonomic scope" value="Bacteria"/>
</dbReference>
<evidence type="ECO:0000313" key="3">
    <source>
        <dbReference type="Proteomes" id="UP000029391"/>
    </source>
</evidence>
<dbReference type="Gene3D" id="2.70.70.10">
    <property type="entry name" value="Glucose Permease (Domain IIA)"/>
    <property type="match status" value="1"/>
</dbReference>
<sequence>MMNVIIAAKFLRSPKKLSFDEPKVASLALGAVALVLAATFGLGWMIRGADGAALAEMQKLRTELDAQRVALDAARSEAQMEVNAIAARVGELQAQANRLNALGERLTRVGKLKDGEFNFGELPGQGGAEGAGDMPSRELLASLDALEAQFDHSGNQLSVLEALLFDQSLEADAVPAGMPAPGYISSGYGGRNDPFGRGRAHHMGIDIDANTGDPVTAAAGGVVSFSGVRNGYGNVVEIDHGNGYTTLYAHNSQNLVRAGDVVRADQQIARVGSTGRSTGSHLHFEVKLNGRQVNPRQFLQKARG</sequence>
<dbReference type="InterPro" id="IPR050570">
    <property type="entry name" value="Cell_wall_metabolism_enzyme"/>
</dbReference>
<dbReference type="PANTHER" id="PTHR21666:SF291">
    <property type="entry name" value="STAGE II SPORULATION PROTEIN Q"/>
    <property type="match status" value="1"/>
</dbReference>
<dbReference type="EMBL" id="AWXU01000007">
    <property type="protein sequence ID" value="KFN51275.1"/>
    <property type="molecule type" value="Genomic_DNA"/>
</dbReference>